<dbReference type="Gene3D" id="1.10.3730.20">
    <property type="match status" value="1"/>
</dbReference>
<name>A0ABX8V6A3_9BACT</name>
<feature type="transmembrane region" description="Helical" evidence="10">
    <location>
        <begin position="61"/>
        <end position="80"/>
    </location>
</feature>
<feature type="transmembrane region" description="Helical" evidence="10">
    <location>
        <begin position="31"/>
        <end position="49"/>
    </location>
</feature>
<protein>
    <recommendedName>
        <fullName evidence="8">Guanidinium exporter</fullName>
    </recommendedName>
</protein>
<sequence>MSLAWFFLLLAGFFEICFTIALKFSQGFTRLIPTLVTIIFIFLSFFCVSQAMKTIPIGTAYAVWAGIGAAGTVICGIIFFGDSYHIIRLISLSLIIIGIVGLKLAHID</sequence>
<evidence type="ECO:0000313" key="12">
    <source>
        <dbReference type="Proteomes" id="UP000826014"/>
    </source>
</evidence>
<evidence type="ECO:0000256" key="9">
    <source>
        <dbReference type="RuleBase" id="RU003942"/>
    </source>
</evidence>
<evidence type="ECO:0000256" key="8">
    <source>
        <dbReference type="ARBA" id="ARBA00039168"/>
    </source>
</evidence>
<feature type="transmembrane region" description="Helical" evidence="10">
    <location>
        <begin position="86"/>
        <end position="105"/>
    </location>
</feature>
<organism evidence="11 12">
    <name type="scientific">Candidatus Rhabdochlamydia oedothoracis</name>
    <dbReference type="NCBI Taxonomy" id="2720720"/>
    <lineage>
        <taxon>Bacteria</taxon>
        <taxon>Pseudomonadati</taxon>
        <taxon>Chlamydiota</taxon>
        <taxon>Chlamydiia</taxon>
        <taxon>Parachlamydiales</taxon>
        <taxon>Candidatus Rhabdochlamydiaceae</taxon>
        <taxon>Candidatus Rhabdochlamydia</taxon>
    </lineage>
</organism>
<dbReference type="InterPro" id="IPR045324">
    <property type="entry name" value="Small_multidrug_res"/>
</dbReference>
<keyword evidence="5 10" id="KW-1133">Transmembrane helix</keyword>
<evidence type="ECO:0000256" key="5">
    <source>
        <dbReference type="ARBA" id="ARBA00022989"/>
    </source>
</evidence>
<accession>A0ABX8V6A3</accession>
<reference evidence="11 12" key="1">
    <citation type="journal article" date="2022" name="bioRxiv">
        <title>Ecology and evolution of chlamydial symbionts of arthropods.</title>
        <authorList>
            <person name="Halter T."/>
            <person name="Koestlbacher S."/>
            <person name="Collingro A."/>
            <person name="Sixt B.S."/>
            <person name="Toenshoff E.R."/>
            <person name="Hendrickx F."/>
            <person name="Kostanjsek R."/>
            <person name="Horn M."/>
        </authorList>
    </citation>
    <scope>NUCLEOTIDE SEQUENCE [LARGE SCALE GENOMIC DNA]</scope>
    <source>
        <strain evidence="11">W744xW776</strain>
    </source>
</reference>
<keyword evidence="6 10" id="KW-0472">Membrane</keyword>
<dbReference type="PANTHER" id="PTHR30561:SF0">
    <property type="entry name" value="GUANIDINIUM EXPORTER"/>
    <property type="match status" value="1"/>
</dbReference>
<dbReference type="SUPFAM" id="SSF103481">
    <property type="entry name" value="Multidrug resistance efflux transporter EmrE"/>
    <property type="match status" value="1"/>
</dbReference>
<keyword evidence="2" id="KW-0813">Transport</keyword>
<dbReference type="InterPro" id="IPR037185">
    <property type="entry name" value="EmrE-like"/>
</dbReference>
<proteinExistence type="inferred from homology"/>
<evidence type="ECO:0000256" key="4">
    <source>
        <dbReference type="ARBA" id="ARBA00022692"/>
    </source>
</evidence>
<dbReference type="PANTHER" id="PTHR30561">
    <property type="entry name" value="SMR FAMILY PROTON-DEPENDENT DRUG EFFLUX TRANSPORTER SUGE"/>
    <property type="match status" value="1"/>
</dbReference>
<keyword evidence="3" id="KW-1003">Cell membrane</keyword>
<evidence type="ECO:0000313" key="11">
    <source>
        <dbReference type="EMBL" id="QYF48759.1"/>
    </source>
</evidence>
<comment type="similarity">
    <text evidence="7">Belongs to the drug/metabolite transporter (DMT) superfamily. Small multidrug resistance (SMR) (TC 2.A.7.1) family. Gdx/SugE subfamily.</text>
</comment>
<evidence type="ECO:0000256" key="3">
    <source>
        <dbReference type="ARBA" id="ARBA00022475"/>
    </source>
</evidence>
<keyword evidence="12" id="KW-1185">Reference proteome</keyword>
<dbReference type="EMBL" id="CP075587">
    <property type="protein sequence ID" value="QYF48759.1"/>
    <property type="molecule type" value="Genomic_DNA"/>
</dbReference>
<dbReference type="Pfam" id="PF00893">
    <property type="entry name" value="Multi_Drug_Res"/>
    <property type="match status" value="1"/>
</dbReference>
<evidence type="ECO:0000256" key="1">
    <source>
        <dbReference type="ARBA" id="ARBA00004651"/>
    </source>
</evidence>
<evidence type="ECO:0000256" key="6">
    <source>
        <dbReference type="ARBA" id="ARBA00023136"/>
    </source>
</evidence>
<evidence type="ECO:0000256" key="2">
    <source>
        <dbReference type="ARBA" id="ARBA00022448"/>
    </source>
</evidence>
<dbReference type="Proteomes" id="UP000826014">
    <property type="component" value="Chromosome"/>
</dbReference>
<keyword evidence="4 9" id="KW-0812">Transmembrane</keyword>
<dbReference type="RefSeq" id="WP_215217653.1">
    <property type="nucleotide sequence ID" value="NZ_CP075587.1"/>
</dbReference>
<gene>
    <name evidence="11" type="ORF">RHABOEDO_000972</name>
</gene>
<dbReference type="InterPro" id="IPR000390">
    <property type="entry name" value="Small_drug/metabolite_transptr"/>
</dbReference>
<evidence type="ECO:0000256" key="7">
    <source>
        <dbReference type="ARBA" id="ARBA00038151"/>
    </source>
</evidence>
<comment type="subcellular location">
    <subcellularLocation>
        <location evidence="1 9">Cell membrane</location>
        <topology evidence="1 9">Multi-pass membrane protein</topology>
    </subcellularLocation>
</comment>
<evidence type="ECO:0000256" key="10">
    <source>
        <dbReference type="SAM" id="Phobius"/>
    </source>
</evidence>